<dbReference type="Proteomes" id="UP001217089">
    <property type="component" value="Unassembled WGS sequence"/>
</dbReference>
<feature type="region of interest" description="Disordered" evidence="1">
    <location>
        <begin position="88"/>
        <end position="110"/>
    </location>
</feature>
<feature type="compositionally biased region" description="Low complexity" evidence="1">
    <location>
        <begin position="96"/>
        <end position="110"/>
    </location>
</feature>
<reference evidence="2 3" key="1">
    <citation type="submission" date="2022-12" db="EMBL/GenBank/DDBJ databases">
        <title>Chromosome-level genome of Tegillarca granosa.</title>
        <authorList>
            <person name="Kim J."/>
        </authorList>
    </citation>
    <scope>NUCLEOTIDE SEQUENCE [LARGE SCALE GENOMIC DNA]</scope>
    <source>
        <strain evidence="2">Teg-2019</strain>
        <tissue evidence="2">Adductor muscle</tissue>
    </source>
</reference>
<keyword evidence="3" id="KW-1185">Reference proteome</keyword>
<gene>
    <name evidence="2" type="ORF">KUTeg_004590</name>
</gene>
<name>A0ABQ9FQB8_TEGGR</name>
<evidence type="ECO:0000313" key="3">
    <source>
        <dbReference type="Proteomes" id="UP001217089"/>
    </source>
</evidence>
<evidence type="ECO:0000256" key="1">
    <source>
        <dbReference type="SAM" id="MobiDB-lite"/>
    </source>
</evidence>
<evidence type="ECO:0000313" key="2">
    <source>
        <dbReference type="EMBL" id="KAJ8319499.1"/>
    </source>
</evidence>
<organism evidence="2 3">
    <name type="scientific">Tegillarca granosa</name>
    <name type="common">Malaysian cockle</name>
    <name type="synonym">Anadara granosa</name>
    <dbReference type="NCBI Taxonomy" id="220873"/>
    <lineage>
        <taxon>Eukaryota</taxon>
        <taxon>Metazoa</taxon>
        <taxon>Spiralia</taxon>
        <taxon>Lophotrochozoa</taxon>
        <taxon>Mollusca</taxon>
        <taxon>Bivalvia</taxon>
        <taxon>Autobranchia</taxon>
        <taxon>Pteriomorphia</taxon>
        <taxon>Arcoida</taxon>
        <taxon>Arcoidea</taxon>
        <taxon>Arcidae</taxon>
        <taxon>Tegillarca</taxon>
    </lineage>
</organism>
<sequence>MTINTNHKKRPRSPQNDCEECLPISKRINRLQIQPGRQMNFDGTNQVEVPFQRSTSLQEDLNVQCRNMRLHSDPLLPNSPVDLSQNHCTVNQYGPSHSSHASSSTSSNSVHCNNCHTADGNPLFLQYEDEKIYDPELNQSDNPHYFNINKLLFEAHVDRVGRIRTKYDEDS</sequence>
<dbReference type="EMBL" id="JARBDR010000214">
    <property type="protein sequence ID" value="KAJ8319499.1"/>
    <property type="molecule type" value="Genomic_DNA"/>
</dbReference>
<accession>A0ABQ9FQB8</accession>
<proteinExistence type="predicted"/>
<comment type="caution">
    <text evidence="2">The sequence shown here is derived from an EMBL/GenBank/DDBJ whole genome shotgun (WGS) entry which is preliminary data.</text>
</comment>
<protein>
    <submittedName>
        <fullName evidence="2">Uncharacterized protein</fullName>
    </submittedName>
</protein>